<evidence type="ECO:0000313" key="7">
    <source>
        <dbReference type="Proteomes" id="UP000256269"/>
    </source>
</evidence>
<comment type="caution">
    <text evidence="6">The sequence shown here is derived from an EMBL/GenBank/DDBJ whole genome shotgun (WGS) entry which is preliminary data.</text>
</comment>
<dbReference type="GO" id="GO:0003700">
    <property type="term" value="F:DNA-binding transcription factor activity"/>
    <property type="evidence" value="ECO:0007669"/>
    <property type="project" value="TreeGrafter"/>
</dbReference>
<dbReference type="InterPro" id="IPR014757">
    <property type="entry name" value="Tscrpt_reg_IclR_C"/>
</dbReference>
<evidence type="ECO:0000259" key="5">
    <source>
        <dbReference type="PROSITE" id="PS51078"/>
    </source>
</evidence>
<dbReference type="AlphaFoldDB" id="A0A3E0HUV7"/>
<protein>
    <submittedName>
        <fullName evidence="6">DNA-binding IclR family transcriptional regulator</fullName>
    </submittedName>
</protein>
<dbReference type="PANTHER" id="PTHR30136">
    <property type="entry name" value="HELIX-TURN-HELIX TRANSCRIPTIONAL REGULATOR, ICLR FAMILY"/>
    <property type="match status" value="1"/>
</dbReference>
<dbReference type="GO" id="GO:0003677">
    <property type="term" value="F:DNA binding"/>
    <property type="evidence" value="ECO:0007669"/>
    <property type="project" value="UniProtKB-KW"/>
</dbReference>
<dbReference type="Proteomes" id="UP000256269">
    <property type="component" value="Unassembled WGS sequence"/>
</dbReference>
<gene>
    <name evidence="6" type="ORF">BCF44_104474</name>
</gene>
<evidence type="ECO:0000259" key="4">
    <source>
        <dbReference type="PROSITE" id="PS51077"/>
    </source>
</evidence>
<feature type="domain" description="IclR-ED" evidence="5">
    <location>
        <begin position="66"/>
        <end position="242"/>
    </location>
</feature>
<dbReference type="PROSITE" id="PS51077">
    <property type="entry name" value="HTH_ICLR"/>
    <property type="match status" value="1"/>
</dbReference>
<keyword evidence="1" id="KW-0805">Transcription regulation</keyword>
<evidence type="ECO:0000256" key="1">
    <source>
        <dbReference type="ARBA" id="ARBA00023015"/>
    </source>
</evidence>
<dbReference type="Gene3D" id="1.10.10.10">
    <property type="entry name" value="Winged helix-like DNA-binding domain superfamily/Winged helix DNA-binding domain"/>
    <property type="match status" value="1"/>
</dbReference>
<organism evidence="6 7">
    <name type="scientific">Kutzneria buriramensis</name>
    <dbReference type="NCBI Taxonomy" id="1045776"/>
    <lineage>
        <taxon>Bacteria</taxon>
        <taxon>Bacillati</taxon>
        <taxon>Actinomycetota</taxon>
        <taxon>Actinomycetes</taxon>
        <taxon>Pseudonocardiales</taxon>
        <taxon>Pseudonocardiaceae</taxon>
        <taxon>Kutzneria</taxon>
    </lineage>
</organism>
<feature type="domain" description="HTH iclR-type" evidence="4">
    <location>
        <begin position="7"/>
        <end position="65"/>
    </location>
</feature>
<dbReference type="Pfam" id="PF01614">
    <property type="entry name" value="IclR_C"/>
    <property type="match status" value="1"/>
</dbReference>
<dbReference type="Gene3D" id="3.30.450.40">
    <property type="match status" value="1"/>
</dbReference>
<evidence type="ECO:0000256" key="3">
    <source>
        <dbReference type="ARBA" id="ARBA00023163"/>
    </source>
</evidence>
<dbReference type="EMBL" id="QUNO01000004">
    <property type="protein sequence ID" value="REH50199.1"/>
    <property type="molecule type" value="Genomic_DNA"/>
</dbReference>
<name>A0A3E0HUV7_9PSEU</name>
<dbReference type="GO" id="GO:0045892">
    <property type="term" value="P:negative regulation of DNA-templated transcription"/>
    <property type="evidence" value="ECO:0007669"/>
    <property type="project" value="TreeGrafter"/>
</dbReference>
<dbReference type="PROSITE" id="PS51078">
    <property type="entry name" value="ICLR_ED"/>
    <property type="match status" value="1"/>
</dbReference>
<dbReference type="InterPro" id="IPR036390">
    <property type="entry name" value="WH_DNA-bd_sf"/>
</dbReference>
<accession>A0A3E0HUV7</accession>
<keyword evidence="3" id="KW-0804">Transcription</keyword>
<evidence type="ECO:0000313" key="6">
    <source>
        <dbReference type="EMBL" id="REH50199.1"/>
    </source>
</evidence>
<keyword evidence="2 6" id="KW-0238">DNA-binding</keyword>
<dbReference type="Pfam" id="PF09339">
    <property type="entry name" value="HTH_IclR"/>
    <property type="match status" value="1"/>
</dbReference>
<dbReference type="SMART" id="SM00346">
    <property type="entry name" value="HTH_ICLR"/>
    <property type="match status" value="1"/>
</dbReference>
<dbReference type="InterPro" id="IPR005471">
    <property type="entry name" value="Tscrpt_reg_IclR_N"/>
</dbReference>
<keyword evidence="7" id="KW-1185">Reference proteome</keyword>
<dbReference type="InterPro" id="IPR036388">
    <property type="entry name" value="WH-like_DNA-bd_sf"/>
</dbReference>
<dbReference type="InterPro" id="IPR050707">
    <property type="entry name" value="HTH_MetabolicPath_Reg"/>
</dbReference>
<proteinExistence type="predicted"/>
<dbReference type="RefSeq" id="WP_170217528.1">
    <property type="nucleotide sequence ID" value="NZ_CP144375.1"/>
</dbReference>
<dbReference type="SUPFAM" id="SSF55781">
    <property type="entry name" value="GAF domain-like"/>
    <property type="match status" value="1"/>
</dbReference>
<dbReference type="InterPro" id="IPR029016">
    <property type="entry name" value="GAF-like_dom_sf"/>
</dbReference>
<sequence>MAVALTEGAVEKALAVLAALAEHGRISELARVTGFPKSTVHRLLRTLVDTGFAVNTADGDYRIGPKVLVLAGNVLQPVDSVERARPVLEALQARTGCAVHFAMLLGDELVYVDKVEGGKPYRMASRIGGRLLLHCTAIGKAVLSTRDMNGMELVARTPGTITDPVRLRAQLDRVRSCGFALDEQENEPGVRCVGAAVRNHNGTVVGGLSVSTLALEHTLPELIALGPRVVAAAREVSRALGHTH</sequence>
<dbReference type="SUPFAM" id="SSF46785">
    <property type="entry name" value="Winged helix' DNA-binding domain"/>
    <property type="match status" value="1"/>
</dbReference>
<dbReference type="PANTHER" id="PTHR30136:SF24">
    <property type="entry name" value="HTH-TYPE TRANSCRIPTIONAL REPRESSOR ALLR"/>
    <property type="match status" value="1"/>
</dbReference>
<evidence type="ECO:0000256" key="2">
    <source>
        <dbReference type="ARBA" id="ARBA00023125"/>
    </source>
</evidence>
<reference evidence="6 7" key="1">
    <citation type="submission" date="2018-08" db="EMBL/GenBank/DDBJ databases">
        <title>Genomic Encyclopedia of Archaeal and Bacterial Type Strains, Phase II (KMG-II): from individual species to whole genera.</title>
        <authorList>
            <person name="Goeker M."/>
        </authorList>
    </citation>
    <scope>NUCLEOTIDE SEQUENCE [LARGE SCALE GENOMIC DNA]</scope>
    <source>
        <strain evidence="6 7">DSM 45791</strain>
    </source>
</reference>